<keyword evidence="2" id="KW-0560">Oxidoreductase</keyword>
<evidence type="ECO:0000313" key="5">
    <source>
        <dbReference type="Proteomes" id="UP001549077"/>
    </source>
</evidence>
<feature type="domain" description="Pyrroline-5-carboxylate reductase dimerisation" evidence="3">
    <location>
        <begin position="139"/>
        <end position="238"/>
    </location>
</feature>
<dbReference type="SUPFAM" id="SSF48179">
    <property type="entry name" value="6-phosphogluconate dehydrogenase C-terminal domain-like"/>
    <property type="match status" value="1"/>
</dbReference>
<dbReference type="EMBL" id="JBEPMY010000015">
    <property type="protein sequence ID" value="MET3757131.1"/>
    <property type="molecule type" value="Genomic_DNA"/>
</dbReference>
<protein>
    <submittedName>
        <fullName evidence="4">Pyrroline-5-carboxylate reductase</fullName>
    </submittedName>
</protein>
<keyword evidence="5" id="KW-1185">Reference proteome</keyword>
<reference evidence="4 5" key="1">
    <citation type="submission" date="2024-06" db="EMBL/GenBank/DDBJ databases">
        <title>Genomic Encyclopedia of Type Strains, Phase IV (KMG-IV): sequencing the most valuable type-strain genomes for metagenomic binning, comparative biology and taxonomic classification.</title>
        <authorList>
            <person name="Goeker M."/>
        </authorList>
    </citation>
    <scope>NUCLEOTIDE SEQUENCE [LARGE SCALE GENOMIC DNA]</scope>
    <source>
        <strain evidence="4 5">DSM 29288</strain>
    </source>
</reference>
<sequence>MAQGLVDAGVANPQDLILSYRSRKPNILPDAVWTLDNKLLAEEAAVVIVSVQPGDFPSVDIAIGGKLAISVMAGINLAALSRHLGTDRVVRSLPNAAAEVRQSYTPWVASPKVTDEDRALLRRIAGAWGEADELRFELDLDYFTGLTGSGPAFPALLARAMARDAVARGIDPAIARKAVVAVLKGAGALFERTSDAPEDVVRRFVDYKGTTSAALEAMIAGNFERAVSNGLEAALARSYVLGSSEGKVD</sequence>
<dbReference type="InterPro" id="IPR036291">
    <property type="entry name" value="NAD(P)-bd_dom_sf"/>
</dbReference>
<evidence type="ECO:0000313" key="4">
    <source>
        <dbReference type="EMBL" id="MET3757131.1"/>
    </source>
</evidence>
<name>A0ABV2MKZ1_9HYPH</name>
<dbReference type="RefSeq" id="WP_343229146.1">
    <property type="nucleotide sequence ID" value="NZ_CP071609.1"/>
</dbReference>
<comment type="similarity">
    <text evidence="1">Belongs to the pyrroline-5-carboxylate reductase family.</text>
</comment>
<dbReference type="InterPro" id="IPR000304">
    <property type="entry name" value="Pyrroline-COOH_reductase"/>
</dbReference>
<evidence type="ECO:0000259" key="3">
    <source>
        <dbReference type="Pfam" id="PF14748"/>
    </source>
</evidence>
<dbReference type="InterPro" id="IPR008927">
    <property type="entry name" value="6-PGluconate_DH-like_C_sf"/>
</dbReference>
<organism evidence="4 5">
    <name type="scientific">Rhizobium binae</name>
    <dbReference type="NCBI Taxonomy" id="1138190"/>
    <lineage>
        <taxon>Bacteria</taxon>
        <taxon>Pseudomonadati</taxon>
        <taxon>Pseudomonadota</taxon>
        <taxon>Alphaproteobacteria</taxon>
        <taxon>Hyphomicrobiales</taxon>
        <taxon>Rhizobiaceae</taxon>
        <taxon>Rhizobium/Agrobacterium group</taxon>
        <taxon>Rhizobium</taxon>
    </lineage>
</organism>
<evidence type="ECO:0000256" key="2">
    <source>
        <dbReference type="ARBA" id="ARBA00023002"/>
    </source>
</evidence>
<dbReference type="PIRSF" id="PIRSF000193">
    <property type="entry name" value="Pyrrol-5-carb_rd"/>
    <property type="match status" value="1"/>
</dbReference>
<dbReference type="Gene3D" id="1.10.3730.10">
    <property type="entry name" value="ProC C-terminal domain-like"/>
    <property type="match status" value="1"/>
</dbReference>
<accession>A0ABV2MKZ1</accession>
<comment type="caution">
    <text evidence="4">The sequence shown here is derived from an EMBL/GenBank/DDBJ whole genome shotgun (WGS) entry which is preliminary data.</text>
</comment>
<dbReference type="Gene3D" id="3.40.50.720">
    <property type="entry name" value="NAD(P)-binding Rossmann-like Domain"/>
    <property type="match status" value="1"/>
</dbReference>
<dbReference type="PANTHER" id="PTHR11645">
    <property type="entry name" value="PYRROLINE-5-CARBOXYLATE REDUCTASE"/>
    <property type="match status" value="1"/>
</dbReference>
<dbReference type="Pfam" id="PF14748">
    <property type="entry name" value="P5CR_dimer"/>
    <property type="match status" value="1"/>
</dbReference>
<proteinExistence type="inferred from homology"/>
<dbReference type="PANTHER" id="PTHR11645:SF0">
    <property type="entry name" value="PYRROLINE-5-CARBOXYLATE REDUCTASE 3"/>
    <property type="match status" value="1"/>
</dbReference>
<gene>
    <name evidence="4" type="ORF">ABID08_004512</name>
</gene>
<dbReference type="SUPFAM" id="SSF51735">
    <property type="entry name" value="NAD(P)-binding Rossmann-fold domains"/>
    <property type="match status" value="1"/>
</dbReference>
<dbReference type="InterPro" id="IPR029036">
    <property type="entry name" value="P5CR_dimer"/>
</dbReference>
<dbReference type="Proteomes" id="UP001549077">
    <property type="component" value="Unassembled WGS sequence"/>
</dbReference>
<dbReference type="GeneID" id="91152680"/>
<evidence type="ECO:0000256" key="1">
    <source>
        <dbReference type="ARBA" id="ARBA00005525"/>
    </source>
</evidence>